<dbReference type="InterPro" id="IPR045175">
    <property type="entry name" value="M28_fam"/>
</dbReference>
<dbReference type="Gene3D" id="3.40.630.10">
    <property type="entry name" value="Zn peptidases"/>
    <property type="match status" value="1"/>
</dbReference>
<dbReference type="PROSITE" id="PS00018">
    <property type="entry name" value="EF_HAND_1"/>
    <property type="match status" value="1"/>
</dbReference>
<comment type="caution">
    <text evidence="2">The sequence shown here is derived from an EMBL/GenBank/DDBJ whole genome shotgun (WGS) entry which is preliminary data.</text>
</comment>
<protein>
    <submittedName>
        <fullName evidence="2">M28 family peptidase</fullName>
    </submittedName>
</protein>
<proteinExistence type="predicted"/>
<dbReference type="Gene3D" id="3.50.30.30">
    <property type="match status" value="1"/>
</dbReference>
<organism evidence="2 3">
    <name type="scientific">Winogradskyella alexanderae</name>
    <dbReference type="NCBI Taxonomy" id="2877123"/>
    <lineage>
        <taxon>Bacteria</taxon>
        <taxon>Pseudomonadati</taxon>
        <taxon>Bacteroidota</taxon>
        <taxon>Flavobacteriia</taxon>
        <taxon>Flavobacteriales</taxon>
        <taxon>Flavobacteriaceae</taxon>
        <taxon>Winogradskyella</taxon>
    </lineage>
</organism>
<dbReference type="InterPro" id="IPR018247">
    <property type="entry name" value="EF_Hand_1_Ca_BS"/>
</dbReference>
<keyword evidence="3" id="KW-1185">Reference proteome</keyword>
<feature type="domain" description="Peptidase M28" evidence="1">
    <location>
        <begin position="298"/>
        <end position="510"/>
    </location>
</feature>
<accession>A0ABS7XSD3</accession>
<dbReference type="RefSeq" id="WP_224526487.1">
    <property type="nucleotide sequence ID" value="NZ_JAIUJR010000002.1"/>
</dbReference>
<dbReference type="PANTHER" id="PTHR12147:SF26">
    <property type="entry name" value="PEPTIDASE M28 DOMAIN-CONTAINING PROTEIN"/>
    <property type="match status" value="1"/>
</dbReference>
<gene>
    <name evidence="2" type="ORF">LBU54_04545</name>
</gene>
<reference evidence="3" key="1">
    <citation type="submission" date="2023-07" db="EMBL/GenBank/DDBJ databases">
        <authorList>
            <person name="Yue Y."/>
        </authorList>
    </citation>
    <scope>NUCLEOTIDE SEQUENCE [LARGE SCALE GENOMIC DNA]</scope>
    <source>
        <strain evidence="3">D23</strain>
    </source>
</reference>
<dbReference type="InterPro" id="IPR007484">
    <property type="entry name" value="Peptidase_M28"/>
</dbReference>
<dbReference type="Pfam" id="PF04389">
    <property type="entry name" value="Peptidase_M28"/>
    <property type="match status" value="1"/>
</dbReference>
<dbReference type="SUPFAM" id="SSF52025">
    <property type="entry name" value="PA domain"/>
    <property type="match status" value="1"/>
</dbReference>
<evidence type="ECO:0000313" key="2">
    <source>
        <dbReference type="EMBL" id="MCA0131842.1"/>
    </source>
</evidence>
<dbReference type="SUPFAM" id="SSF53187">
    <property type="entry name" value="Zn-dependent exopeptidases"/>
    <property type="match status" value="1"/>
</dbReference>
<sequence>MKKFFLLLCVGFLFTTCGTSTKTAQSQSVNSEIIANEISNPAKYASSITSDELREMLYKYASDEFEGRETGEKGQKLAVEYLKAQYQEMKIPSPCKGDDYFQEVPLEKQKVGEANLTVNGKEFENFDDMVALSVSESMIESINEIIYVGYGIHADNYSDYEKIDVKGKVVLAKAGEPKDADGNYITSGTKENTKWTNGRQSLSSKRDAAIENGAKGLLYLDDNLFSRYSRYFKRQSESRTAGRLALKSEENGMYMIMISENVASAILPDIENNSTPKALQSNIKLNVTNNSLSVDSENVVAFIEGSEKPNEILVISAHLDHEGVKDDKVYNGADDDGSGTVAILEIAEAFKIAKDAGKGPKRSILFLHVTGEEKGLLGSRYYTDINPIFPLENTVVNLNIDMIGRTDPKRKEGSRNYVYLIGSDKLSTDLHNLSEAVNKKYANIELDYTYNDENDPNRYYYRSDHYNFAKNNIPVIFYFNGTHDDYHQPSDTPDKIEYDLLENRTRLVFYTAWEIANRDERIVVDKVTRP</sequence>
<name>A0ABS7XSD3_9FLAO</name>
<dbReference type="CDD" id="cd05660">
    <property type="entry name" value="M28_like_PA"/>
    <property type="match status" value="1"/>
</dbReference>
<dbReference type="InterPro" id="IPR046450">
    <property type="entry name" value="PA_dom_sf"/>
</dbReference>
<evidence type="ECO:0000313" key="3">
    <source>
        <dbReference type="Proteomes" id="UP001198901"/>
    </source>
</evidence>
<dbReference type="PANTHER" id="PTHR12147">
    <property type="entry name" value="METALLOPEPTIDASE M28 FAMILY MEMBER"/>
    <property type="match status" value="1"/>
</dbReference>
<dbReference type="EMBL" id="JAIUJR010000002">
    <property type="protein sequence ID" value="MCA0131842.1"/>
    <property type="molecule type" value="Genomic_DNA"/>
</dbReference>
<dbReference type="Proteomes" id="UP001198901">
    <property type="component" value="Unassembled WGS sequence"/>
</dbReference>
<evidence type="ECO:0000259" key="1">
    <source>
        <dbReference type="Pfam" id="PF04389"/>
    </source>
</evidence>